<protein>
    <submittedName>
        <fullName evidence="1">Uncharacterized protein</fullName>
    </submittedName>
</protein>
<keyword evidence="2" id="KW-1185">Reference proteome</keyword>
<evidence type="ECO:0000313" key="1">
    <source>
        <dbReference type="EMBL" id="PQJ73009.1"/>
    </source>
</evidence>
<dbReference type="AlphaFoldDB" id="A0A2P6CDM1"/>
<organism evidence="1 2">
    <name type="scientific">Polaribacter butkevichii</name>
    <dbReference type="NCBI Taxonomy" id="218490"/>
    <lineage>
        <taxon>Bacteria</taxon>
        <taxon>Pseudomonadati</taxon>
        <taxon>Bacteroidota</taxon>
        <taxon>Flavobacteriia</taxon>
        <taxon>Flavobacteriales</taxon>
        <taxon>Flavobacteriaceae</taxon>
    </lineage>
</organism>
<dbReference type="EMBL" id="MSCK01000001">
    <property type="protein sequence ID" value="PQJ73009.1"/>
    <property type="molecule type" value="Genomic_DNA"/>
</dbReference>
<dbReference type="Proteomes" id="UP000247345">
    <property type="component" value="Unassembled WGS sequence"/>
</dbReference>
<comment type="caution">
    <text evidence="1">The sequence shown here is derived from an EMBL/GenBank/DDBJ whole genome shotgun (WGS) entry which is preliminary data.</text>
</comment>
<evidence type="ECO:0000313" key="2">
    <source>
        <dbReference type="Proteomes" id="UP000247345"/>
    </source>
</evidence>
<name>A0A2P6CDM1_9FLAO</name>
<sequence length="158" mass="18102">MKNIGLALLLLFFSFNIYSQDKKTKNALFELQKKKVSINIDKDIFTNVYQNMYVSKKPEALVLAVIIPISYDAQKEKVNNKAIKKEIPFKGEKKLNKENVLVFSGTIIKKGIEFAKHIYYIKQQQNTCIELTTMLAVNAPTKDKNMIKAIVNSVIEKN</sequence>
<dbReference type="OrthoDB" id="1202024at2"/>
<reference evidence="1 2" key="1">
    <citation type="submission" date="2016-12" db="EMBL/GenBank/DDBJ databases">
        <title>Trade-off between light-utilization and light-protection in marine flavobacteria.</title>
        <authorList>
            <person name="Kumagai Y."/>
            <person name="Yoshizawa S."/>
            <person name="Kogure K."/>
            <person name="Iwasaki W."/>
        </authorList>
    </citation>
    <scope>NUCLEOTIDE SEQUENCE [LARGE SCALE GENOMIC DNA]</scope>
    <source>
        <strain evidence="1 2">KCTC 12100</strain>
    </source>
</reference>
<proteinExistence type="predicted"/>
<dbReference type="RefSeq" id="WP_105048676.1">
    <property type="nucleotide sequence ID" value="NZ_CP150661.1"/>
</dbReference>
<gene>
    <name evidence="1" type="ORF">BTO14_06955</name>
</gene>
<accession>A0A2P6CDM1</accession>